<organism evidence="4 5">
    <name type="scientific">Ceriporiopsis subvermispora (strain B)</name>
    <name type="common">White-rot fungus</name>
    <name type="synonym">Gelatoporia subvermispora</name>
    <dbReference type="NCBI Taxonomy" id="914234"/>
    <lineage>
        <taxon>Eukaryota</taxon>
        <taxon>Fungi</taxon>
        <taxon>Dikarya</taxon>
        <taxon>Basidiomycota</taxon>
        <taxon>Agaricomycotina</taxon>
        <taxon>Agaricomycetes</taxon>
        <taxon>Polyporales</taxon>
        <taxon>Gelatoporiaceae</taxon>
        <taxon>Gelatoporia</taxon>
    </lineage>
</organism>
<reference evidence="4 5" key="1">
    <citation type="journal article" date="2012" name="Proc. Natl. Acad. Sci. U.S.A.">
        <title>Comparative genomics of Ceriporiopsis subvermispora and Phanerochaete chrysosporium provide insight into selective ligninolysis.</title>
        <authorList>
            <person name="Fernandez-Fueyo E."/>
            <person name="Ruiz-Duenas F.J."/>
            <person name="Ferreira P."/>
            <person name="Floudas D."/>
            <person name="Hibbett D.S."/>
            <person name="Canessa P."/>
            <person name="Larrondo L.F."/>
            <person name="James T.Y."/>
            <person name="Seelenfreund D."/>
            <person name="Lobos S."/>
            <person name="Polanco R."/>
            <person name="Tello M."/>
            <person name="Honda Y."/>
            <person name="Watanabe T."/>
            <person name="Watanabe T."/>
            <person name="Ryu J.S."/>
            <person name="Kubicek C.P."/>
            <person name="Schmoll M."/>
            <person name="Gaskell J."/>
            <person name="Hammel K.E."/>
            <person name="St John F.J."/>
            <person name="Vanden Wymelenberg A."/>
            <person name="Sabat G."/>
            <person name="Splinter BonDurant S."/>
            <person name="Syed K."/>
            <person name="Yadav J.S."/>
            <person name="Doddapaneni H."/>
            <person name="Subramanian V."/>
            <person name="Lavin J.L."/>
            <person name="Oguiza J.A."/>
            <person name="Perez G."/>
            <person name="Pisabarro A.G."/>
            <person name="Ramirez L."/>
            <person name="Santoyo F."/>
            <person name="Master E."/>
            <person name="Coutinho P.M."/>
            <person name="Henrissat B."/>
            <person name="Lombard V."/>
            <person name="Magnuson J.K."/>
            <person name="Kuees U."/>
            <person name="Hori C."/>
            <person name="Igarashi K."/>
            <person name="Samejima M."/>
            <person name="Held B.W."/>
            <person name="Barry K.W."/>
            <person name="LaButti K.M."/>
            <person name="Lapidus A."/>
            <person name="Lindquist E.A."/>
            <person name="Lucas S.M."/>
            <person name="Riley R."/>
            <person name="Salamov A.A."/>
            <person name="Hoffmeister D."/>
            <person name="Schwenk D."/>
            <person name="Hadar Y."/>
            <person name="Yarden O."/>
            <person name="de Vries R.P."/>
            <person name="Wiebenga A."/>
            <person name="Stenlid J."/>
            <person name="Eastwood D."/>
            <person name="Grigoriev I.V."/>
            <person name="Berka R.M."/>
            <person name="Blanchette R.A."/>
            <person name="Kersten P."/>
            <person name="Martinez A.T."/>
            <person name="Vicuna R."/>
            <person name="Cullen D."/>
        </authorList>
    </citation>
    <scope>NUCLEOTIDE SEQUENCE [LARGE SCALE GENOMIC DNA]</scope>
    <source>
        <strain evidence="4 5">B</strain>
    </source>
</reference>
<proteinExistence type="predicted"/>
<dbReference type="Proteomes" id="UP000016930">
    <property type="component" value="Unassembled WGS sequence"/>
</dbReference>
<feature type="transmembrane region" description="Helical" evidence="2">
    <location>
        <begin position="29"/>
        <end position="50"/>
    </location>
</feature>
<feature type="transmembrane region" description="Helical" evidence="2">
    <location>
        <begin position="269"/>
        <end position="289"/>
    </location>
</feature>
<name>M2R4J6_CERS8</name>
<feature type="region of interest" description="Disordered" evidence="1">
    <location>
        <begin position="334"/>
        <end position="356"/>
    </location>
</feature>
<evidence type="ECO:0000256" key="2">
    <source>
        <dbReference type="SAM" id="Phobius"/>
    </source>
</evidence>
<dbReference type="InterPro" id="IPR045340">
    <property type="entry name" value="DUF6533"/>
</dbReference>
<evidence type="ECO:0000313" key="4">
    <source>
        <dbReference type="EMBL" id="EMD39475.1"/>
    </source>
</evidence>
<feature type="domain" description="DUF6533" evidence="3">
    <location>
        <begin position="36"/>
        <end position="81"/>
    </location>
</feature>
<keyword evidence="2" id="KW-0472">Membrane</keyword>
<dbReference type="STRING" id="914234.M2R4J6"/>
<keyword evidence="2" id="KW-0812">Transmembrane</keyword>
<feature type="transmembrane region" description="Helical" evidence="2">
    <location>
        <begin position="70"/>
        <end position="91"/>
    </location>
</feature>
<feature type="compositionally biased region" description="Basic and acidic residues" evidence="1">
    <location>
        <begin position="334"/>
        <end position="347"/>
    </location>
</feature>
<evidence type="ECO:0000259" key="3">
    <source>
        <dbReference type="Pfam" id="PF20151"/>
    </source>
</evidence>
<dbReference type="AlphaFoldDB" id="M2R4J6"/>
<evidence type="ECO:0000256" key="1">
    <source>
        <dbReference type="SAM" id="MobiDB-lite"/>
    </source>
</evidence>
<dbReference type="HOGENOM" id="CLU_053360_1_2_1"/>
<feature type="transmembrane region" description="Helical" evidence="2">
    <location>
        <begin position="103"/>
        <end position="124"/>
    </location>
</feature>
<feature type="transmembrane region" description="Helical" evidence="2">
    <location>
        <begin position="136"/>
        <end position="155"/>
    </location>
</feature>
<dbReference type="Pfam" id="PF20151">
    <property type="entry name" value="DUF6533"/>
    <property type="match status" value="1"/>
</dbReference>
<feature type="transmembrane region" description="Helical" evidence="2">
    <location>
        <begin position="237"/>
        <end position="263"/>
    </location>
</feature>
<protein>
    <recommendedName>
        <fullName evidence="3">DUF6533 domain-containing protein</fullName>
    </recommendedName>
</protein>
<accession>M2R4J6</accession>
<dbReference type="OrthoDB" id="2742807at2759"/>
<keyword evidence="2" id="KW-1133">Transmembrane helix</keyword>
<gene>
    <name evidence="4" type="ORF">CERSUDRAFT_71392</name>
</gene>
<sequence>MSQTYRGVPTELVTVWKSFMVEESPSSSFISWIQNCCVVAALSLIVYNHVSTITSEFNLMWKRKFNSVTLLFYLNRWFTLMWGLVSLVYYNFLPWHISVSSCIGFNIFRVAIVLFLFTTWAAFASVRIYAVSGGSWWLAFIVFCLSLVPVGTNAFSQFTPISWQVQQTSFGAQCVDPPSITLAQDIQIEISTRVCLIASDLLLLFVTWRKTYGIKRQAEEHKIKTPLVTMLLRDGTVYFVSESLMIVFAIRALLCLNLVNIIGQVTNDFVYAGGFTLPLSSIIISHFLLKLRSVADGPVQDISTNAHISFGGSQRSAMRFASFVDNMGEPLDYGYDKEHPDGEERYSIPKSSDGSHTASYSGDLDLKDDAVVAATLVTALHVQDVEAGRGVVETSTIT</sequence>
<dbReference type="EMBL" id="KB445793">
    <property type="protein sequence ID" value="EMD39475.1"/>
    <property type="molecule type" value="Genomic_DNA"/>
</dbReference>
<evidence type="ECO:0000313" key="5">
    <source>
        <dbReference type="Proteomes" id="UP000016930"/>
    </source>
</evidence>
<keyword evidence="5" id="KW-1185">Reference proteome</keyword>